<dbReference type="InterPro" id="IPR009078">
    <property type="entry name" value="Ferritin-like_SF"/>
</dbReference>
<reference evidence="4" key="1">
    <citation type="journal article" date="2019" name="Int. J. Syst. Evol. Microbiol.">
        <title>The Global Catalogue of Microorganisms (GCM) 10K type strain sequencing project: providing services to taxonomists for standard genome sequencing and annotation.</title>
        <authorList>
            <consortium name="The Broad Institute Genomics Platform"/>
            <consortium name="The Broad Institute Genome Sequencing Center for Infectious Disease"/>
            <person name="Wu L."/>
            <person name="Ma J."/>
        </authorList>
    </citation>
    <scope>NUCLEOTIDE SEQUENCE [LARGE SCALE GENOMIC DNA]</scope>
    <source>
        <strain evidence="4">JCM 3106</strain>
    </source>
</reference>
<name>A0ABP6LAB8_9ACTN</name>
<comment type="caution">
    <text evidence="3">The sequence shown here is derived from an EMBL/GenBank/DDBJ whole genome shotgun (WGS) entry which is preliminary data.</text>
</comment>
<keyword evidence="4" id="KW-1185">Reference proteome</keyword>
<feature type="domain" description="DUF4439" evidence="2">
    <location>
        <begin position="28"/>
        <end position="156"/>
    </location>
</feature>
<dbReference type="SUPFAM" id="SSF47240">
    <property type="entry name" value="Ferritin-like"/>
    <property type="match status" value="1"/>
</dbReference>
<dbReference type="Gene3D" id="1.20.1260.10">
    <property type="match status" value="1"/>
</dbReference>
<evidence type="ECO:0000259" key="2">
    <source>
        <dbReference type="Pfam" id="PF14530"/>
    </source>
</evidence>
<dbReference type="CDD" id="cd00657">
    <property type="entry name" value="Ferritin_like"/>
    <property type="match status" value="1"/>
</dbReference>
<dbReference type="Pfam" id="PF14530">
    <property type="entry name" value="DUF4439"/>
    <property type="match status" value="1"/>
</dbReference>
<dbReference type="InterPro" id="IPR029447">
    <property type="entry name" value="DUF4439"/>
</dbReference>
<feature type="compositionally biased region" description="Gly residues" evidence="1">
    <location>
        <begin position="205"/>
        <end position="215"/>
    </location>
</feature>
<dbReference type="Proteomes" id="UP001499930">
    <property type="component" value="Unassembled WGS sequence"/>
</dbReference>
<accession>A0ABP6LAB8</accession>
<feature type="compositionally biased region" description="Pro residues" evidence="1">
    <location>
        <begin position="166"/>
        <end position="179"/>
    </location>
</feature>
<gene>
    <name evidence="3" type="ORF">GCM10017559_74010</name>
</gene>
<evidence type="ECO:0000256" key="1">
    <source>
        <dbReference type="SAM" id="MobiDB-lite"/>
    </source>
</evidence>
<proteinExistence type="predicted"/>
<organism evidence="3 4">
    <name type="scientific">Streptosporangium longisporum</name>
    <dbReference type="NCBI Taxonomy" id="46187"/>
    <lineage>
        <taxon>Bacteria</taxon>
        <taxon>Bacillati</taxon>
        <taxon>Actinomycetota</taxon>
        <taxon>Actinomycetes</taxon>
        <taxon>Streptosporangiales</taxon>
        <taxon>Streptosporangiaceae</taxon>
        <taxon>Streptosporangium</taxon>
    </lineage>
</organism>
<dbReference type="EMBL" id="BAAAWD010000022">
    <property type="protein sequence ID" value="GAA3035615.1"/>
    <property type="molecule type" value="Genomic_DNA"/>
</dbReference>
<dbReference type="InterPro" id="IPR012347">
    <property type="entry name" value="Ferritin-like"/>
</dbReference>
<protein>
    <recommendedName>
        <fullName evidence="2">DUF4439 domain-containing protein</fullName>
    </recommendedName>
</protein>
<evidence type="ECO:0000313" key="3">
    <source>
        <dbReference type="EMBL" id="GAA3035615.1"/>
    </source>
</evidence>
<feature type="region of interest" description="Disordered" evidence="1">
    <location>
        <begin position="149"/>
        <end position="215"/>
    </location>
</feature>
<dbReference type="RefSeq" id="WP_344905298.1">
    <property type="nucleotide sequence ID" value="NZ_BAAAWD010000022.1"/>
</dbReference>
<sequence>MRAGASGTGASGAGESGAGAARRAERGLEAALAAEYAAVYAYGVIAARTTGGLRAATTAAYNAHRARRDRLRSMIVAAGGTPAEPNAAYELPVTPSTAAQAVELAVLVERGVTGAYLELAASADTALRTMAALAMQECATRSYSLRPEIDAFPGMPSGPGGASPSSPVPSAPPAPPPDPVAALAPPISRLSGKSMISGDGEKGAGQRGAKGRTGP</sequence>
<evidence type="ECO:0000313" key="4">
    <source>
        <dbReference type="Proteomes" id="UP001499930"/>
    </source>
</evidence>